<accession>A0A6G0X1T6</accession>
<sequence length="222" mass="25087">MADRWTSLDVFSGQAREVKTAIATHLDILSLIRLASTSTAWRSSLFQDDLRLWRFLCARDFGVSATSVFPPSTDWRSHYRKLFSPIVLTWEVIHGGRLRQEGNAWRNIATPARIQTQDLGRIKAVSCSRYGMHALTHRGSVWFWGRLDEQSSVMLGAQIPLNEACVAVSSGRNFGCAVSIHGKGYVWIHHDTQRFKVIQLTTSVMVRQIAAGWHHIAVFRAP</sequence>
<protein>
    <recommendedName>
        <fullName evidence="3">F-box domain-containing protein</fullName>
    </recommendedName>
</protein>
<dbReference type="SUPFAM" id="SSF81383">
    <property type="entry name" value="F-box domain"/>
    <property type="match status" value="1"/>
</dbReference>
<evidence type="ECO:0000313" key="1">
    <source>
        <dbReference type="EMBL" id="KAF0733848.1"/>
    </source>
</evidence>
<dbReference type="EMBL" id="VJMJ01000119">
    <property type="protein sequence ID" value="KAF0733848.1"/>
    <property type="molecule type" value="Genomic_DNA"/>
</dbReference>
<dbReference type="InterPro" id="IPR036047">
    <property type="entry name" value="F-box-like_dom_sf"/>
</dbReference>
<evidence type="ECO:0000313" key="2">
    <source>
        <dbReference type="Proteomes" id="UP000481153"/>
    </source>
</evidence>
<dbReference type="Gene3D" id="1.20.1280.50">
    <property type="match status" value="1"/>
</dbReference>
<keyword evidence="2" id="KW-1185">Reference proteome</keyword>
<dbReference type="AlphaFoldDB" id="A0A6G0X1T6"/>
<reference evidence="1 2" key="1">
    <citation type="submission" date="2019-07" db="EMBL/GenBank/DDBJ databases">
        <title>Genomics analysis of Aphanomyces spp. identifies a new class of oomycete effector associated with host adaptation.</title>
        <authorList>
            <person name="Gaulin E."/>
        </authorList>
    </citation>
    <scope>NUCLEOTIDE SEQUENCE [LARGE SCALE GENOMIC DNA]</scope>
    <source>
        <strain evidence="1 2">ATCC 201684</strain>
    </source>
</reference>
<dbReference type="Proteomes" id="UP000481153">
    <property type="component" value="Unassembled WGS sequence"/>
</dbReference>
<gene>
    <name evidence="1" type="ORF">Ae201684_009408</name>
</gene>
<evidence type="ECO:0008006" key="3">
    <source>
        <dbReference type="Google" id="ProtNLM"/>
    </source>
</evidence>
<proteinExistence type="predicted"/>
<dbReference type="InterPro" id="IPR009091">
    <property type="entry name" value="RCC1/BLIP-II"/>
</dbReference>
<comment type="caution">
    <text evidence="1">The sequence shown here is derived from an EMBL/GenBank/DDBJ whole genome shotgun (WGS) entry which is preliminary data.</text>
</comment>
<dbReference type="SUPFAM" id="SSF50985">
    <property type="entry name" value="RCC1/BLIP-II"/>
    <property type="match status" value="1"/>
</dbReference>
<dbReference type="VEuPathDB" id="FungiDB:AeMF1_005290"/>
<organism evidence="1 2">
    <name type="scientific">Aphanomyces euteiches</name>
    <dbReference type="NCBI Taxonomy" id="100861"/>
    <lineage>
        <taxon>Eukaryota</taxon>
        <taxon>Sar</taxon>
        <taxon>Stramenopiles</taxon>
        <taxon>Oomycota</taxon>
        <taxon>Saprolegniomycetes</taxon>
        <taxon>Saprolegniales</taxon>
        <taxon>Verrucalvaceae</taxon>
        <taxon>Aphanomyces</taxon>
    </lineage>
</organism>
<name>A0A6G0X1T6_9STRA</name>
<dbReference type="Gene3D" id="2.130.10.30">
    <property type="entry name" value="Regulator of chromosome condensation 1/beta-lactamase-inhibitor protein II"/>
    <property type="match status" value="1"/>
</dbReference>